<feature type="transmembrane region" description="Helical" evidence="7">
    <location>
        <begin position="59"/>
        <end position="81"/>
    </location>
</feature>
<evidence type="ECO:0000313" key="8">
    <source>
        <dbReference type="EMBL" id="GLJ60758.1"/>
    </source>
</evidence>
<organism evidence="8 9">
    <name type="scientific">Microbacterium barkeri</name>
    <dbReference type="NCBI Taxonomy" id="33917"/>
    <lineage>
        <taxon>Bacteria</taxon>
        <taxon>Bacillati</taxon>
        <taxon>Actinomycetota</taxon>
        <taxon>Actinomycetes</taxon>
        <taxon>Micrococcales</taxon>
        <taxon>Microbacteriaceae</taxon>
        <taxon>Microbacterium</taxon>
    </lineage>
</organism>
<keyword evidence="9" id="KW-1185">Reference proteome</keyword>
<dbReference type="GO" id="GO:0005886">
    <property type="term" value="C:plasma membrane"/>
    <property type="evidence" value="ECO:0007669"/>
    <property type="project" value="UniProtKB-SubCell"/>
</dbReference>
<feature type="region of interest" description="Disordered" evidence="6">
    <location>
        <begin position="1"/>
        <end position="31"/>
    </location>
</feature>
<reference evidence="8" key="1">
    <citation type="journal article" date="2014" name="Int. J. Syst. Evol. Microbiol.">
        <title>Complete genome sequence of Corynebacterium casei LMG S-19264T (=DSM 44701T), isolated from a smear-ripened cheese.</title>
        <authorList>
            <consortium name="US DOE Joint Genome Institute (JGI-PGF)"/>
            <person name="Walter F."/>
            <person name="Albersmeier A."/>
            <person name="Kalinowski J."/>
            <person name="Ruckert C."/>
        </authorList>
    </citation>
    <scope>NUCLEOTIDE SEQUENCE</scope>
    <source>
        <strain evidence="8">VKM Ac-1020</strain>
    </source>
</reference>
<keyword evidence="2" id="KW-1003">Cell membrane</keyword>
<dbReference type="PIRSF" id="PIRSF035875">
    <property type="entry name" value="RNase_BN"/>
    <property type="match status" value="1"/>
</dbReference>
<protein>
    <recommendedName>
        <fullName evidence="10">YihY family inner membrane protein</fullName>
    </recommendedName>
</protein>
<evidence type="ECO:0000256" key="6">
    <source>
        <dbReference type="SAM" id="MobiDB-lite"/>
    </source>
</evidence>
<evidence type="ECO:0008006" key="10">
    <source>
        <dbReference type="Google" id="ProtNLM"/>
    </source>
</evidence>
<feature type="transmembrane region" description="Helical" evidence="7">
    <location>
        <begin position="276"/>
        <end position="297"/>
    </location>
</feature>
<feature type="transmembrane region" description="Helical" evidence="7">
    <location>
        <begin position="240"/>
        <end position="264"/>
    </location>
</feature>
<evidence type="ECO:0000256" key="4">
    <source>
        <dbReference type="ARBA" id="ARBA00022989"/>
    </source>
</evidence>
<proteinExistence type="predicted"/>
<comment type="caution">
    <text evidence="8">The sequence shown here is derived from an EMBL/GenBank/DDBJ whole genome shotgun (WGS) entry which is preliminary data.</text>
</comment>
<accession>A0A9W6H290</accession>
<feature type="transmembrane region" description="Helical" evidence="7">
    <location>
        <begin position="205"/>
        <end position="228"/>
    </location>
</feature>
<sequence length="356" mass="38882">MTRTHTAPNRDDDARTTAPEHPREPDSPTDIRRPSWAFVLRKSIREFSTDQCPDLAASLTYYSVLALFPGLMAVFSLLGLVGQGDEAAGAVLSIIGSFAPQDTVDTVREPIEEIANSPAAGFAFVTGLVLAVWSASGYVGGFSRAMNRIYDVEEGRPFWKLKPLQLLVTVIAVASLAVAAVLLVVSGPVAKAIGDVIGLGDAALLAWSIGKWPVLAFIVVFLIALLYYTGPNVQQPRFRWISMGAVLAIVILVIASLGFAFYVANFSNYERTYGSLAGVIVFLLWLWIANMALLVGAEFDAELERGRQLQAGLPAEERIQLPLRDGTRIDKEAERHRKDLAKARDIRLEHSDDETR</sequence>
<evidence type="ECO:0000313" key="9">
    <source>
        <dbReference type="Proteomes" id="UP001142462"/>
    </source>
</evidence>
<evidence type="ECO:0000256" key="5">
    <source>
        <dbReference type="ARBA" id="ARBA00023136"/>
    </source>
</evidence>
<feature type="transmembrane region" description="Helical" evidence="7">
    <location>
        <begin position="164"/>
        <end position="185"/>
    </location>
</feature>
<dbReference type="PANTHER" id="PTHR30213:SF0">
    <property type="entry name" value="UPF0761 MEMBRANE PROTEIN YIHY"/>
    <property type="match status" value="1"/>
</dbReference>
<keyword evidence="4 7" id="KW-1133">Transmembrane helix</keyword>
<comment type="subcellular location">
    <subcellularLocation>
        <location evidence="1">Cell membrane</location>
        <topology evidence="1">Multi-pass membrane protein</topology>
    </subcellularLocation>
</comment>
<keyword evidence="5 7" id="KW-0472">Membrane</keyword>
<gene>
    <name evidence="8" type="ORF">GCM10017576_08870</name>
</gene>
<feature type="compositionally biased region" description="Basic and acidic residues" evidence="6">
    <location>
        <begin position="8"/>
        <end position="31"/>
    </location>
</feature>
<dbReference type="RefSeq" id="WP_271172476.1">
    <property type="nucleotide sequence ID" value="NZ_BSEJ01000003.1"/>
</dbReference>
<evidence type="ECO:0000256" key="3">
    <source>
        <dbReference type="ARBA" id="ARBA00022692"/>
    </source>
</evidence>
<evidence type="ECO:0000256" key="2">
    <source>
        <dbReference type="ARBA" id="ARBA00022475"/>
    </source>
</evidence>
<dbReference type="PANTHER" id="PTHR30213">
    <property type="entry name" value="INNER MEMBRANE PROTEIN YHJD"/>
    <property type="match status" value="1"/>
</dbReference>
<evidence type="ECO:0000256" key="1">
    <source>
        <dbReference type="ARBA" id="ARBA00004651"/>
    </source>
</evidence>
<name>A0A9W6H290_9MICO</name>
<feature type="transmembrane region" description="Helical" evidence="7">
    <location>
        <begin position="119"/>
        <end position="143"/>
    </location>
</feature>
<dbReference type="NCBIfam" id="TIGR00765">
    <property type="entry name" value="yihY_not_rbn"/>
    <property type="match status" value="1"/>
</dbReference>
<keyword evidence="3 7" id="KW-0812">Transmembrane</keyword>
<evidence type="ECO:0000256" key="7">
    <source>
        <dbReference type="SAM" id="Phobius"/>
    </source>
</evidence>
<dbReference type="Pfam" id="PF03631">
    <property type="entry name" value="Virul_fac_BrkB"/>
    <property type="match status" value="1"/>
</dbReference>
<dbReference type="EMBL" id="BSEJ01000003">
    <property type="protein sequence ID" value="GLJ60758.1"/>
    <property type="molecule type" value="Genomic_DNA"/>
</dbReference>
<dbReference type="Proteomes" id="UP001142462">
    <property type="component" value="Unassembled WGS sequence"/>
</dbReference>
<reference evidence="8" key="2">
    <citation type="submission" date="2023-01" db="EMBL/GenBank/DDBJ databases">
        <authorList>
            <person name="Sun Q."/>
            <person name="Evtushenko L."/>
        </authorList>
    </citation>
    <scope>NUCLEOTIDE SEQUENCE</scope>
    <source>
        <strain evidence="8">VKM Ac-1020</strain>
    </source>
</reference>
<dbReference type="AlphaFoldDB" id="A0A9W6H290"/>
<dbReference type="InterPro" id="IPR017039">
    <property type="entry name" value="Virul_fac_BrkB"/>
</dbReference>